<evidence type="ECO:0000313" key="2">
    <source>
        <dbReference type="EMBL" id="GEU87087.1"/>
    </source>
</evidence>
<gene>
    <name evidence="2" type="ORF">Tci_059065</name>
</gene>
<accession>A0A6L2NN85</accession>
<comment type="caution">
    <text evidence="2">The sequence shown here is derived from an EMBL/GenBank/DDBJ whole genome shotgun (WGS) entry which is preliminary data.</text>
</comment>
<dbReference type="AlphaFoldDB" id="A0A6L2NN85"/>
<proteinExistence type="predicted"/>
<feature type="region of interest" description="Disordered" evidence="1">
    <location>
        <begin position="24"/>
        <end position="47"/>
    </location>
</feature>
<protein>
    <recommendedName>
        <fullName evidence="3">Transposase (Putative), gypsy type</fullName>
    </recommendedName>
</protein>
<reference evidence="2" key="1">
    <citation type="journal article" date="2019" name="Sci. Rep.">
        <title>Draft genome of Tanacetum cinerariifolium, the natural source of mosquito coil.</title>
        <authorList>
            <person name="Yamashiro T."/>
            <person name="Shiraishi A."/>
            <person name="Satake H."/>
            <person name="Nakayama K."/>
        </authorList>
    </citation>
    <scope>NUCLEOTIDE SEQUENCE</scope>
</reference>
<evidence type="ECO:0000256" key="1">
    <source>
        <dbReference type="SAM" id="MobiDB-lite"/>
    </source>
</evidence>
<name>A0A6L2NN85_TANCI</name>
<evidence type="ECO:0008006" key="3">
    <source>
        <dbReference type="Google" id="ProtNLM"/>
    </source>
</evidence>
<organism evidence="2">
    <name type="scientific">Tanacetum cinerariifolium</name>
    <name type="common">Dalmatian daisy</name>
    <name type="synonym">Chrysanthemum cinerariifolium</name>
    <dbReference type="NCBI Taxonomy" id="118510"/>
    <lineage>
        <taxon>Eukaryota</taxon>
        <taxon>Viridiplantae</taxon>
        <taxon>Streptophyta</taxon>
        <taxon>Embryophyta</taxon>
        <taxon>Tracheophyta</taxon>
        <taxon>Spermatophyta</taxon>
        <taxon>Magnoliopsida</taxon>
        <taxon>eudicotyledons</taxon>
        <taxon>Gunneridae</taxon>
        <taxon>Pentapetalae</taxon>
        <taxon>asterids</taxon>
        <taxon>campanulids</taxon>
        <taxon>Asterales</taxon>
        <taxon>Asteraceae</taxon>
        <taxon>Asteroideae</taxon>
        <taxon>Anthemideae</taxon>
        <taxon>Anthemidinae</taxon>
        <taxon>Tanacetum</taxon>
    </lineage>
</organism>
<sequence length="278" mass="30383">MGVIMSSSSGPDDEVAPPRVEDITATSAGGVGVPRDTAEASTSVPDAVSPFDNFYDSQTVNTATADNIYIPEWGVTNGARVDNPALCRNLLDHITPHAYRTRLERAKREAVEVGSLRGRVSKMEAEVAVKSQEVETLGKQNAELLSKKEVVGKAKLREEFKSFQDAEARCFEQKSTELESRIADVRRDMDNDLYPYMFIVIAERRQILSHSVHLAIMKYAQSNECRSALGKVTVLIYSEPGSISGKIFLSEVVLTARAAAERKGLCPPSLGVTFSSDP</sequence>
<dbReference type="EMBL" id="BKCJ010009464">
    <property type="protein sequence ID" value="GEU87087.1"/>
    <property type="molecule type" value="Genomic_DNA"/>
</dbReference>